<evidence type="ECO:0000259" key="7">
    <source>
        <dbReference type="PROSITE" id="PS50109"/>
    </source>
</evidence>
<dbReference type="SMART" id="SM00387">
    <property type="entry name" value="HATPase_c"/>
    <property type="match status" value="1"/>
</dbReference>
<dbReference type="Pfam" id="PF01590">
    <property type="entry name" value="GAF"/>
    <property type="match status" value="1"/>
</dbReference>
<dbReference type="NCBIfam" id="TIGR00229">
    <property type="entry name" value="sensory_box"/>
    <property type="match status" value="1"/>
</dbReference>
<feature type="domain" description="Response regulatory" evidence="8">
    <location>
        <begin position="700"/>
        <end position="813"/>
    </location>
</feature>
<dbReference type="SUPFAM" id="SSF55781">
    <property type="entry name" value="GAF domain-like"/>
    <property type="match status" value="1"/>
</dbReference>
<dbReference type="CDD" id="cd00130">
    <property type="entry name" value="PAS"/>
    <property type="match status" value="2"/>
</dbReference>
<dbReference type="SUPFAM" id="SSF47384">
    <property type="entry name" value="Homodimeric domain of signal transducing histidine kinase"/>
    <property type="match status" value="1"/>
</dbReference>
<feature type="domain" description="PAS" evidence="9">
    <location>
        <begin position="319"/>
        <end position="389"/>
    </location>
</feature>
<dbReference type="Pfam" id="PF08447">
    <property type="entry name" value="PAS_3"/>
    <property type="match status" value="1"/>
</dbReference>
<dbReference type="InterPro" id="IPR013656">
    <property type="entry name" value="PAS_4"/>
</dbReference>
<dbReference type="PANTHER" id="PTHR43065">
    <property type="entry name" value="SENSOR HISTIDINE KINASE"/>
    <property type="match status" value="1"/>
</dbReference>
<dbReference type="SMART" id="SM00388">
    <property type="entry name" value="HisKA"/>
    <property type="match status" value="1"/>
</dbReference>
<dbReference type="PANTHER" id="PTHR43065:SF49">
    <property type="entry name" value="HISTIDINE KINASE"/>
    <property type="match status" value="1"/>
</dbReference>
<dbReference type="Gene3D" id="3.30.450.20">
    <property type="entry name" value="PAS domain"/>
    <property type="match status" value="2"/>
</dbReference>
<dbReference type="EC" id="2.7.13.3" evidence="2"/>
<dbReference type="InterPro" id="IPR003594">
    <property type="entry name" value="HATPase_dom"/>
</dbReference>
<dbReference type="SMART" id="SM00091">
    <property type="entry name" value="PAS"/>
    <property type="match status" value="2"/>
</dbReference>
<evidence type="ECO:0000259" key="9">
    <source>
        <dbReference type="PROSITE" id="PS50112"/>
    </source>
</evidence>
<protein>
    <recommendedName>
        <fullName evidence="2">histidine kinase</fullName>
        <ecNumber evidence="2">2.7.13.3</ecNumber>
    </recommendedName>
</protein>
<dbReference type="SUPFAM" id="SSF55874">
    <property type="entry name" value="ATPase domain of HSP90 chaperone/DNA topoisomerase II/histidine kinase"/>
    <property type="match status" value="1"/>
</dbReference>
<evidence type="ECO:0000256" key="6">
    <source>
        <dbReference type="PROSITE-ProRule" id="PRU00169"/>
    </source>
</evidence>
<dbReference type="SUPFAM" id="SSF55785">
    <property type="entry name" value="PYP-like sensor domain (PAS domain)"/>
    <property type="match status" value="2"/>
</dbReference>
<dbReference type="CDD" id="cd00082">
    <property type="entry name" value="HisKA"/>
    <property type="match status" value="1"/>
</dbReference>
<accession>A0A2Z5AC26</accession>
<dbReference type="InterPro" id="IPR001610">
    <property type="entry name" value="PAC"/>
</dbReference>
<comment type="catalytic activity">
    <reaction evidence="1">
        <text>ATP + protein L-histidine = ADP + protein N-phospho-L-histidine.</text>
        <dbReference type="EC" id="2.7.13.3"/>
    </reaction>
</comment>
<dbReference type="InterPro" id="IPR036890">
    <property type="entry name" value="HATPase_C_sf"/>
</dbReference>
<dbReference type="SMART" id="SM00065">
    <property type="entry name" value="GAF"/>
    <property type="match status" value="1"/>
</dbReference>
<dbReference type="InterPro" id="IPR003018">
    <property type="entry name" value="GAF"/>
</dbReference>
<evidence type="ECO:0000256" key="3">
    <source>
        <dbReference type="ARBA" id="ARBA00022553"/>
    </source>
</evidence>
<dbReference type="Proteomes" id="UP000250579">
    <property type="component" value="Chromosome"/>
</dbReference>
<dbReference type="Pfam" id="PF00512">
    <property type="entry name" value="HisKA"/>
    <property type="match status" value="1"/>
</dbReference>
<keyword evidence="4" id="KW-0808">Transferase</keyword>
<dbReference type="SMART" id="SM00086">
    <property type="entry name" value="PAC"/>
    <property type="match status" value="2"/>
</dbReference>
<evidence type="ECO:0000313" key="11">
    <source>
        <dbReference type="Proteomes" id="UP000250579"/>
    </source>
</evidence>
<dbReference type="InterPro" id="IPR029016">
    <property type="entry name" value="GAF-like_dom_sf"/>
</dbReference>
<dbReference type="InterPro" id="IPR011006">
    <property type="entry name" value="CheY-like_superfamily"/>
</dbReference>
<dbReference type="PRINTS" id="PR00344">
    <property type="entry name" value="BCTRLSENSOR"/>
</dbReference>
<evidence type="ECO:0000256" key="1">
    <source>
        <dbReference type="ARBA" id="ARBA00000085"/>
    </source>
</evidence>
<dbReference type="Pfam" id="PF02518">
    <property type="entry name" value="HATPase_c"/>
    <property type="match status" value="1"/>
</dbReference>
<dbReference type="GO" id="GO:0000155">
    <property type="term" value="F:phosphorelay sensor kinase activity"/>
    <property type="evidence" value="ECO:0007669"/>
    <property type="project" value="InterPro"/>
</dbReference>
<dbReference type="InterPro" id="IPR004358">
    <property type="entry name" value="Sig_transdc_His_kin-like_C"/>
</dbReference>
<dbReference type="InterPro" id="IPR001789">
    <property type="entry name" value="Sig_transdc_resp-reg_receiver"/>
</dbReference>
<feature type="modified residue" description="4-aspartylphosphate" evidence="6">
    <location>
        <position position="751"/>
    </location>
</feature>
<gene>
    <name evidence="10" type="ORF">CE139_17220</name>
</gene>
<dbReference type="PROSITE" id="PS50112">
    <property type="entry name" value="PAS"/>
    <property type="match status" value="1"/>
</dbReference>
<keyword evidence="3 6" id="KW-0597">Phosphoprotein</keyword>
<dbReference type="Pfam" id="PF00072">
    <property type="entry name" value="Response_reg"/>
    <property type="match status" value="1"/>
</dbReference>
<dbReference type="EMBL" id="CP022198">
    <property type="protein sequence ID" value="AXA67482.1"/>
    <property type="molecule type" value="Genomic_DNA"/>
</dbReference>
<dbReference type="SUPFAM" id="SSF52172">
    <property type="entry name" value="CheY-like"/>
    <property type="match status" value="1"/>
</dbReference>
<dbReference type="PROSITE" id="PS50110">
    <property type="entry name" value="RESPONSE_REGULATORY"/>
    <property type="match status" value="1"/>
</dbReference>
<dbReference type="InterPro" id="IPR036097">
    <property type="entry name" value="HisK_dim/P_sf"/>
</dbReference>
<keyword evidence="5 10" id="KW-0418">Kinase</keyword>
<dbReference type="InterPro" id="IPR000014">
    <property type="entry name" value="PAS"/>
</dbReference>
<dbReference type="InterPro" id="IPR003661">
    <property type="entry name" value="HisK_dim/P_dom"/>
</dbReference>
<proteinExistence type="predicted"/>
<feature type="domain" description="Histidine kinase" evidence="7">
    <location>
        <begin position="458"/>
        <end position="679"/>
    </location>
</feature>
<organism evidence="10 11">
    <name type="scientific">Pseudomonas oryzihabitans</name>
    <dbReference type="NCBI Taxonomy" id="47885"/>
    <lineage>
        <taxon>Bacteria</taxon>
        <taxon>Pseudomonadati</taxon>
        <taxon>Pseudomonadota</taxon>
        <taxon>Gammaproteobacteria</taxon>
        <taxon>Pseudomonadales</taxon>
        <taxon>Pseudomonadaceae</taxon>
        <taxon>Pseudomonas</taxon>
    </lineage>
</organism>
<dbReference type="InterPro" id="IPR005467">
    <property type="entry name" value="His_kinase_dom"/>
</dbReference>
<dbReference type="Gene3D" id="3.30.565.10">
    <property type="entry name" value="Histidine kinase-like ATPase, C-terminal domain"/>
    <property type="match status" value="1"/>
</dbReference>
<dbReference type="AlphaFoldDB" id="A0A2Z5AC26"/>
<evidence type="ECO:0000259" key="8">
    <source>
        <dbReference type="PROSITE" id="PS50110"/>
    </source>
</evidence>
<dbReference type="RefSeq" id="WP_208691603.1">
    <property type="nucleotide sequence ID" value="NZ_CP022198.1"/>
</dbReference>
<evidence type="ECO:0000256" key="5">
    <source>
        <dbReference type="ARBA" id="ARBA00022777"/>
    </source>
</evidence>
<evidence type="ECO:0000256" key="2">
    <source>
        <dbReference type="ARBA" id="ARBA00012438"/>
    </source>
</evidence>
<dbReference type="Pfam" id="PF08448">
    <property type="entry name" value="PAS_4"/>
    <property type="match status" value="1"/>
</dbReference>
<dbReference type="Gene3D" id="3.30.450.40">
    <property type="match status" value="1"/>
</dbReference>
<dbReference type="PROSITE" id="PS50109">
    <property type="entry name" value="HIS_KIN"/>
    <property type="match status" value="1"/>
</dbReference>
<dbReference type="SMART" id="SM00448">
    <property type="entry name" value="REC"/>
    <property type="match status" value="1"/>
</dbReference>
<reference evidence="10 11" key="1">
    <citation type="submission" date="2017-06" db="EMBL/GenBank/DDBJ databases">
        <title>Evolution towards high GC content and high-temperature stress adaptation in endophytic Pseudomonas oryzihabitans impacted its plant-growth promoting traits.</title>
        <authorList>
            <person name="Nascimento F.X."/>
        </authorList>
    </citation>
    <scope>NUCLEOTIDE SEQUENCE [LARGE SCALE GENOMIC DNA]</scope>
    <source>
        <strain evidence="10 11">MS8</strain>
    </source>
</reference>
<name>A0A2Z5AC26_9PSED</name>
<sequence>MSILTSTPVPSYGLAQDIDLIAEIAAVPKILDVVCRMTGMGFAAVARVTDDRWIACSTLDLIGFGLQPGSELKVKSTICDEIRDHRQPVVIDDVALDELYRDHHTPRQYGLRSYISVPIVLEDGSFFGTLCAIDPQPAKPSSPEILSAFELFAGMIALEIGAQRRFVAARNVLHSEGFSRSLLQASLDCVKVLSAGGHIEFMNDQGLELNQLQSFDQVMGCEYAAFWPDAEVAKIRHAVRRAATGQTTRVEGFCPTARGESRWWEVSCSPFAVAGAGEVKIVCISRDISSRILAQQAQQARAEAIAALNDELEQRISERTAERDQIWNRSTDPLCVADLEGFFVNLNPAWELTLGWPLAELKAQPFVAFVHDDDLVATRQAFRDIKQGLALASFENRYRHRDGSYRWFSWNATRNGELIYATVRDVTQQRQQTLDLAAAEDALRQAQKMEAIGQLTGGVAHDFNNLLTVARTSCDLLKRPNLSDARRERYLEAISTTVDRAARLTGQLLAFARRQTLAPEVFSARDNVLAMSDMLETLLGSQVGITLEVGDDPCLVYADPSQFDTALVNIAVNARDAMSDAGRLTISVSTVASIPATATQPALALPAVAVALTDNGSGIVREHLEQIFEPFFTTKRVGQGTGLGLSQVFGFIKQSGGEVRVTSEVGRGTTFHLYLPVAPATGQPPPLDDAAAAADGGGVTVLVVEDNLEVGSFAVDLLGDLGYHAVLAGTAEHALALLADQPGRFDVVFSDVVMPGMSGLELAIEIRRLYRSLPILLTSGYSHVLATHGAQGFELIHKPYSADALSRRLQEILAECESHLAT</sequence>
<evidence type="ECO:0000256" key="4">
    <source>
        <dbReference type="ARBA" id="ARBA00022679"/>
    </source>
</evidence>
<dbReference type="Gene3D" id="3.40.50.2300">
    <property type="match status" value="1"/>
</dbReference>
<dbReference type="InterPro" id="IPR013655">
    <property type="entry name" value="PAS_fold_3"/>
</dbReference>
<dbReference type="Gene3D" id="1.10.287.130">
    <property type="match status" value="1"/>
</dbReference>
<evidence type="ECO:0000313" key="10">
    <source>
        <dbReference type="EMBL" id="AXA67482.1"/>
    </source>
</evidence>
<dbReference type="InterPro" id="IPR035965">
    <property type="entry name" value="PAS-like_dom_sf"/>
</dbReference>